<keyword evidence="1" id="KW-0472">Membrane</keyword>
<dbReference type="RefSeq" id="WP_214508677.1">
    <property type="nucleotide sequence ID" value="NZ_JAHEPS010000013.1"/>
</dbReference>
<dbReference type="EMBL" id="JAHEPS010000013">
    <property type="protein sequence ID" value="MBT1446478.1"/>
    <property type="molecule type" value="Genomic_DNA"/>
</dbReference>
<organism evidence="2 3">
    <name type="scientific">Shewanella jiangmenensis</name>
    <dbReference type="NCBI Taxonomy" id="2837387"/>
    <lineage>
        <taxon>Bacteria</taxon>
        <taxon>Pseudomonadati</taxon>
        <taxon>Pseudomonadota</taxon>
        <taxon>Gammaproteobacteria</taxon>
        <taxon>Alteromonadales</taxon>
        <taxon>Shewanellaceae</taxon>
        <taxon>Shewanella</taxon>
    </lineage>
</organism>
<accession>A0ABS5V7T1</accession>
<feature type="transmembrane region" description="Helical" evidence="1">
    <location>
        <begin position="97"/>
        <end position="115"/>
    </location>
</feature>
<reference evidence="2 3" key="1">
    <citation type="submission" date="2021-05" db="EMBL/GenBank/DDBJ databases">
        <title>Shewanella sp. JM162201.</title>
        <authorList>
            <person name="Xu S."/>
            <person name="Li A."/>
        </authorList>
    </citation>
    <scope>NUCLEOTIDE SEQUENCE [LARGE SCALE GENOMIC DNA]</scope>
    <source>
        <strain evidence="2 3">JM162201</strain>
    </source>
</reference>
<gene>
    <name evidence="2" type="ORF">KJI95_18445</name>
</gene>
<comment type="caution">
    <text evidence="2">The sequence shown here is derived from an EMBL/GenBank/DDBJ whole genome shotgun (WGS) entry which is preliminary data.</text>
</comment>
<feature type="transmembrane region" description="Helical" evidence="1">
    <location>
        <begin position="59"/>
        <end position="77"/>
    </location>
</feature>
<protein>
    <submittedName>
        <fullName evidence="2">DUF2919 family protein</fullName>
    </submittedName>
</protein>
<evidence type="ECO:0000256" key="1">
    <source>
        <dbReference type="SAM" id="Phobius"/>
    </source>
</evidence>
<keyword evidence="1" id="KW-1133">Transmembrane helix</keyword>
<dbReference type="Pfam" id="PF11143">
    <property type="entry name" value="DUF2919"/>
    <property type="match status" value="1"/>
</dbReference>
<sequence>MLTFEHIRWVDDKGHIRPPLFLYLLLAFLGRGWLVFIASLTQFNDRAGLVRLFYPQKEAFLLALASGVGAVLCYVLVLLERKRRPEWARGSFSRMKWLLWPLLLVEAGLLISRLISTDYLFSWTAAMDAVLVFWFALYLAKSQHLSLYFKDWAKPIIQQ</sequence>
<feature type="transmembrane region" description="Helical" evidence="1">
    <location>
        <begin position="20"/>
        <end position="39"/>
    </location>
</feature>
<evidence type="ECO:0000313" key="3">
    <source>
        <dbReference type="Proteomes" id="UP001195903"/>
    </source>
</evidence>
<feature type="transmembrane region" description="Helical" evidence="1">
    <location>
        <begin position="121"/>
        <end position="140"/>
    </location>
</feature>
<name>A0ABS5V7T1_9GAMM</name>
<keyword evidence="3" id="KW-1185">Reference proteome</keyword>
<keyword evidence="1" id="KW-0812">Transmembrane</keyword>
<dbReference type="InterPro" id="IPR021318">
    <property type="entry name" value="DUF2919"/>
</dbReference>
<proteinExistence type="predicted"/>
<evidence type="ECO:0000313" key="2">
    <source>
        <dbReference type="EMBL" id="MBT1446478.1"/>
    </source>
</evidence>
<dbReference type="Proteomes" id="UP001195903">
    <property type="component" value="Unassembled WGS sequence"/>
</dbReference>